<name>A0ABP7YMT3_9SPHI</name>
<comment type="caution">
    <text evidence="2">The sequence shown here is derived from an EMBL/GenBank/DDBJ whole genome shotgun (WGS) entry which is preliminary data.</text>
</comment>
<sequence length="143" mass="16989">MAKTQLTFKKKETAKRKQLKKQEKVERREQNKTNNNKGKSLEEMFAYVDEFGNISDTPPAQPYKFKEEDLLRPQDMEEEFLHGKVSYYNETGNYGFIRDNLSRETVYFNDKLAGMQLSLNQQVRYKYTRTKQGNQITEVELVK</sequence>
<accession>A0ABP7YMT3</accession>
<dbReference type="RefSeq" id="WP_344674083.1">
    <property type="nucleotide sequence ID" value="NZ_BAAAZI010000006.1"/>
</dbReference>
<evidence type="ECO:0000313" key="2">
    <source>
        <dbReference type="EMBL" id="GAA4138576.1"/>
    </source>
</evidence>
<dbReference type="SUPFAM" id="SSF50249">
    <property type="entry name" value="Nucleic acid-binding proteins"/>
    <property type="match status" value="1"/>
</dbReference>
<keyword evidence="3" id="KW-1185">Reference proteome</keyword>
<proteinExistence type="predicted"/>
<organism evidence="2 3">
    <name type="scientific">Sphingobacterium kyonggiense</name>
    <dbReference type="NCBI Taxonomy" id="714075"/>
    <lineage>
        <taxon>Bacteria</taxon>
        <taxon>Pseudomonadati</taxon>
        <taxon>Bacteroidota</taxon>
        <taxon>Sphingobacteriia</taxon>
        <taxon>Sphingobacteriales</taxon>
        <taxon>Sphingobacteriaceae</taxon>
        <taxon>Sphingobacterium</taxon>
    </lineage>
</organism>
<evidence type="ECO:0000256" key="1">
    <source>
        <dbReference type="SAM" id="MobiDB-lite"/>
    </source>
</evidence>
<dbReference type="Gene3D" id="2.40.50.140">
    <property type="entry name" value="Nucleic acid-binding proteins"/>
    <property type="match status" value="1"/>
</dbReference>
<dbReference type="EMBL" id="BAAAZI010000006">
    <property type="protein sequence ID" value="GAA4138576.1"/>
    <property type="molecule type" value="Genomic_DNA"/>
</dbReference>
<feature type="compositionally biased region" description="Basic and acidic residues" evidence="1">
    <location>
        <begin position="20"/>
        <end position="31"/>
    </location>
</feature>
<gene>
    <name evidence="2" type="ORF">GCM10022216_15810</name>
</gene>
<dbReference type="InterPro" id="IPR012340">
    <property type="entry name" value="NA-bd_OB-fold"/>
</dbReference>
<evidence type="ECO:0000313" key="3">
    <source>
        <dbReference type="Proteomes" id="UP001500101"/>
    </source>
</evidence>
<dbReference type="Proteomes" id="UP001500101">
    <property type="component" value="Unassembled WGS sequence"/>
</dbReference>
<reference evidence="3" key="1">
    <citation type="journal article" date="2019" name="Int. J. Syst. Evol. Microbiol.">
        <title>The Global Catalogue of Microorganisms (GCM) 10K type strain sequencing project: providing services to taxonomists for standard genome sequencing and annotation.</title>
        <authorList>
            <consortium name="The Broad Institute Genomics Platform"/>
            <consortium name="The Broad Institute Genome Sequencing Center for Infectious Disease"/>
            <person name="Wu L."/>
            <person name="Ma J."/>
        </authorList>
    </citation>
    <scope>NUCLEOTIDE SEQUENCE [LARGE SCALE GENOMIC DNA]</scope>
    <source>
        <strain evidence="3">JCM 16704</strain>
    </source>
</reference>
<protein>
    <submittedName>
        <fullName evidence="2">Cold shock domain-containing protein</fullName>
    </submittedName>
</protein>
<feature type="region of interest" description="Disordered" evidence="1">
    <location>
        <begin position="1"/>
        <end position="39"/>
    </location>
</feature>